<accession>A0A939KK17</accession>
<dbReference type="InterPro" id="IPR029058">
    <property type="entry name" value="AB_hydrolase_fold"/>
</dbReference>
<dbReference type="Gene3D" id="3.40.50.1820">
    <property type="entry name" value="alpha/beta hydrolase"/>
    <property type="match status" value="1"/>
</dbReference>
<dbReference type="GO" id="GO:0016787">
    <property type="term" value="F:hydrolase activity"/>
    <property type="evidence" value="ECO:0007669"/>
    <property type="project" value="UniProtKB-KW"/>
</dbReference>
<dbReference type="RefSeq" id="WP_207598783.1">
    <property type="nucleotide sequence ID" value="NZ_JAFNJU010000002.1"/>
</dbReference>
<protein>
    <submittedName>
        <fullName evidence="2">Alpha/beta hydrolase</fullName>
    </submittedName>
</protein>
<organism evidence="2 3">
    <name type="scientific">Proteiniclasticum aestuarii</name>
    <dbReference type="NCBI Taxonomy" id="2817862"/>
    <lineage>
        <taxon>Bacteria</taxon>
        <taxon>Bacillati</taxon>
        <taxon>Bacillota</taxon>
        <taxon>Clostridia</taxon>
        <taxon>Eubacteriales</taxon>
        <taxon>Clostridiaceae</taxon>
        <taxon>Proteiniclasticum</taxon>
    </lineage>
</organism>
<gene>
    <name evidence="2" type="ORF">J3A84_04320</name>
</gene>
<reference evidence="2" key="1">
    <citation type="submission" date="2021-03" db="EMBL/GenBank/DDBJ databases">
        <title>Proteiniclasticum marinus sp. nov., isolated from tidal flat sediment.</title>
        <authorList>
            <person name="Namirimu T."/>
            <person name="Yang J.-A."/>
            <person name="Yang S.-H."/>
            <person name="Kim Y.-J."/>
            <person name="Kwon K.K."/>
        </authorList>
    </citation>
    <scope>NUCLEOTIDE SEQUENCE</scope>
    <source>
        <strain evidence="2">SCR006</strain>
    </source>
</reference>
<sequence length="333" mass="38387">MSFIVESNSLERHKFRKMINKKNIIRAVVLLLAALLLTGYLYEEYQAKLYLDQVSGNQIMVNQVNYNYEIHGSGDYIVIVDGPSGESLLHKNKLMEKFDGNARLFFYDRPGYGGTEGEYKTPREIAEDLHFMFRRFGWKMEFILVGEEYGSLVMQEYLNLYPDEVLGALFINPVGEMAGSEEITRYKDIRTASFFSKEILGLVGLPRLMQNTGVLDFFDEISTGSKEEKKFHANLRLTKSMMSIMKAELGYMESAEELPVEKNLLGENPLHLITSNRNMNRFNQEVYLDYSSDVETLIVQDSVYDVMLERPQDIVSSLNGLIDKITRLSYRKN</sequence>
<feature type="transmembrane region" description="Helical" evidence="1">
    <location>
        <begin position="24"/>
        <end position="42"/>
    </location>
</feature>
<keyword evidence="1" id="KW-0472">Membrane</keyword>
<evidence type="ECO:0000256" key="1">
    <source>
        <dbReference type="SAM" id="Phobius"/>
    </source>
</evidence>
<keyword evidence="2" id="KW-0378">Hydrolase</keyword>
<evidence type="ECO:0000313" key="3">
    <source>
        <dbReference type="Proteomes" id="UP000664218"/>
    </source>
</evidence>
<keyword evidence="1" id="KW-1133">Transmembrane helix</keyword>
<dbReference type="SUPFAM" id="SSF53474">
    <property type="entry name" value="alpha/beta-Hydrolases"/>
    <property type="match status" value="1"/>
</dbReference>
<keyword evidence="3" id="KW-1185">Reference proteome</keyword>
<dbReference type="AlphaFoldDB" id="A0A939KK17"/>
<name>A0A939KK17_9CLOT</name>
<comment type="caution">
    <text evidence="2">The sequence shown here is derived from an EMBL/GenBank/DDBJ whole genome shotgun (WGS) entry which is preliminary data.</text>
</comment>
<keyword evidence="1" id="KW-0812">Transmembrane</keyword>
<proteinExistence type="predicted"/>
<dbReference type="EMBL" id="JAFNJU010000002">
    <property type="protein sequence ID" value="MBO1264270.1"/>
    <property type="molecule type" value="Genomic_DNA"/>
</dbReference>
<dbReference type="Proteomes" id="UP000664218">
    <property type="component" value="Unassembled WGS sequence"/>
</dbReference>
<evidence type="ECO:0000313" key="2">
    <source>
        <dbReference type="EMBL" id="MBO1264270.1"/>
    </source>
</evidence>